<reference evidence="2 3" key="1">
    <citation type="journal article" date="2013" name="Genome Announc.">
        <title>Draft Genome Sequence for Caulobacter sp. Strain OR37, a Bacterium Tolerant to Heavy Metals.</title>
        <authorList>
            <person name="Utturkar S.M."/>
            <person name="Bollmann A."/>
            <person name="Brzoska R.M."/>
            <person name="Klingeman D.M."/>
            <person name="Epstein S.E."/>
            <person name="Palumbo A.V."/>
            <person name="Brown S.D."/>
        </authorList>
    </citation>
    <scope>NUCLEOTIDE SEQUENCE [LARGE SCALE GENOMIC DNA]</scope>
    <source>
        <strain evidence="2 3">OR37</strain>
    </source>
</reference>
<dbReference type="PATRIC" id="fig|1292034.3.peg.391"/>
<accession>R0D5P9</accession>
<comment type="caution">
    <text evidence="2">The sequence shown here is derived from an EMBL/GenBank/DDBJ whole genome shotgun (WGS) entry which is preliminary data.</text>
</comment>
<sequence precursor="true">MTRLTATARLLARDAFLVLATLAIALKIMIPAGYMPGAEPRNGLPFALVLCTGDGARMVEPGQSLAGHKGDSQDKKAAHDGGCPFASQGAAAPPPTVTATDAVQLVVYLAPPTPLERAVAPGRGLAAPPPPPTGPPVLLI</sequence>
<dbReference type="AlphaFoldDB" id="R0D5P9"/>
<protein>
    <recommendedName>
        <fullName evidence="4">DUF2946 domain-containing protein</fullName>
    </recommendedName>
</protein>
<dbReference type="Proteomes" id="UP000013063">
    <property type="component" value="Unassembled WGS sequence"/>
</dbReference>
<evidence type="ECO:0000313" key="2">
    <source>
        <dbReference type="EMBL" id="ENZ83886.1"/>
    </source>
</evidence>
<dbReference type="EMBL" id="APMP01000001">
    <property type="protein sequence ID" value="ENZ83886.1"/>
    <property type="molecule type" value="Genomic_DNA"/>
</dbReference>
<dbReference type="OrthoDB" id="7189917at2"/>
<evidence type="ECO:0000313" key="3">
    <source>
        <dbReference type="Proteomes" id="UP000013063"/>
    </source>
</evidence>
<dbReference type="RefSeq" id="WP_004615464.1">
    <property type="nucleotide sequence ID" value="NZ_APMP01000001.1"/>
</dbReference>
<evidence type="ECO:0000256" key="1">
    <source>
        <dbReference type="SAM" id="MobiDB-lite"/>
    </source>
</evidence>
<feature type="compositionally biased region" description="Basic and acidic residues" evidence="1">
    <location>
        <begin position="68"/>
        <end position="79"/>
    </location>
</feature>
<organism evidence="2 3">
    <name type="scientific">Caulobacter vibrioides OR37</name>
    <dbReference type="NCBI Taxonomy" id="1292034"/>
    <lineage>
        <taxon>Bacteria</taxon>
        <taxon>Pseudomonadati</taxon>
        <taxon>Pseudomonadota</taxon>
        <taxon>Alphaproteobacteria</taxon>
        <taxon>Caulobacterales</taxon>
        <taxon>Caulobacteraceae</taxon>
        <taxon>Caulobacter</taxon>
    </lineage>
</organism>
<feature type="region of interest" description="Disordered" evidence="1">
    <location>
        <begin position="120"/>
        <end position="140"/>
    </location>
</feature>
<dbReference type="Pfam" id="PF11162">
    <property type="entry name" value="DUF2946"/>
    <property type="match status" value="1"/>
</dbReference>
<dbReference type="eggNOG" id="ENOG5030ZDH">
    <property type="taxonomic scope" value="Bacteria"/>
</dbReference>
<gene>
    <name evidence="2" type="ORF">OR37_00394</name>
</gene>
<keyword evidence="3" id="KW-1185">Reference proteome</keyword>
<evidence type="ECO:0008006" key="4">
    <source>
        <dbReference type="Google" id="ProtNLM"/>
    </source>
</evidence>
<feature type="compositionally biased region" description="Pro residues" evidence="1">
    <location>
        <begin position="127"/>
        <end position="140"/>
    </location>
</feature>
<dbReference type="InterPro" id="IPR021333">
    <property type="entry name" value="DUF2946"/>
</dbReference>
<dbReference type="STRING" id="1292034.OR37_00394"/>
<name>R0D5P9_CAUVI</name>
<proteinExistence type="predicted"/>
<feature type="region of interest" description="Disordered" evidence="1">
    <location>
        <begin position="60"/>
        <end position="96"/>
    </location>
</feature>